<evidence type="ECO:0000313" key="9">
    <source>
        <dbReference type="Proteomes" id="UP001501508"/>
    </source>
</evidence>
<organism evidence="8 9">
    <name type="scientific">Ravibacter arvi</name>
    <dbReference type="NCBI Taxonomy" id="2051041"/>
    <lineage>
        <taxon>Bacteria</taxon>
        <taxon>Pseudomonadati</taxon>
        <taxon>Bacteroidota</taxon>
        <taxon>Cytophagia</taxon>
        <taxon>Cytophagales</taxon>
        <taxon>Spirosomataceae</taxon>
        <taxon>Ravibacter</taxon>
    </lineage>
</organism>
<dbReference type="InterPro" id="IPR033985">
    <property type="entry name" value="SusD-like_N"/>
</dbReference>
<evidence type="ECO:0000256" key="3">
    <source>
        <dbReference type="ARBA" id="ARBA00022729"/>
    </source>
</evidence>
<evidence type="ECO:0000256" key="1">
    <source>
        <dbReference type="ARBA" id="ARBA00004442"/>
    </source>
</evidence>
<protein>
    <submittedName>
        <fullName evidence="8">RagB/SusD family nutrient uptake outer membrane protein</fullName>
    </submittedName>
</protein>
<comment type="similarity">
    <text evidence="2">Belongs to the SusD family.</text>
</comment>
<dbReference type="CDD" id="cd08977">
    <property type="entry name" value="SusD"/>
    <property type="match status" value="1"/>
</dbReference>
<gene>
    <name evidence="8" type="ORF">GCM10023091_16540</name>
</gene>
<accession>A0ABP8LXS5</accession>
<dbReference type="InterPro" id="IPR012944">
    <property type="entry name" value="SusD_RagB_dom"/>
</dbReference>
<dbReference type="Pfam" id="PF14322">
    <property type="entry name" value="SusD-like_3"/>
    <property type="match status" value="1"/>
</dbReference>
<dbReference type="EMBL" id="BAABEY010000018">
    <property type="protein sequence ID" value="GAA4437396.1"/>
    <property type="molecule type" value="Genomic_DNA"/>
</dbReference>
<dbReference type="SUPFAM" id="SSF48452">
    <property type="entry name" value="TPR-like"/>
    <property type="match status" value="1"/>
</dbReference>
<dbReference type="Proteomes" id="UP001501508">
    <property type="component" value="Unassembled WGS sequence"/>
</dbReference>
<keyword evidence="9" id="KW-1185">Reference proteome</keyword>
<dbReference type="Gene3D" id="1.25.40.390">
    <property type="match status" value="1"/>
</dbReference>
<evidence type="ECO:0000256" key="2">
    <source>
        <dbReference type="ARBA" id="ARBA00006275"/>
    </source>
</evidence>
<keyword evidence="3" id="KW-0732">Signal</keyword>
<reference evidence="9" key="1">
    <citation type="journal article" date="2019" name="Int. J. Syst. Evol. Microbiol.">
        <title>The Global Catalogue of Microorganisms (GCM) 10K type strain sequencing project: providing services to taxonomists for standard genome sequencing and annotation.</title>
        <authorList>
            <consortium name="The Broad Institute Genomics Platform"/>
            <consortium name="The Broad Institute Genome Sequencing Center for Infectious Disease"/>
            <person name="Wu L."/>
            <person name="Ma J."/>
        </authorList>
    </citation>
    <scope>NUCLEOTIDE SEQUENCE [LARGE SCALE GENOMIC DNA]</scope>
    <source>
        <strain evidence="9">JCM 31920</strain>
    </source>
</reference>
<name>A0ABP8LXS5_9BACT</name>
<evidence type="ECO:0000256" key="5">
    <source>
        <dbReference type="ARBA" id="ARBA00023237"/>
    </source>
</evidence>
<proteinExistence type="inferred from homology"/>
<dbReference type="InterPro" id="IPR011990">
    <property type="entry name" value="TPR-like_helical_dom_sf"/>
</dbReference>
<comment type="caution">
    <text evidence="8">The sequence shown here is derived from an EMBL/GenBank/DDBJ whole genome shotgun (WGS) entry which is preliminary data.</text>
</comment>
<sequence>MNRFIKVFLGTAIVGTLSSCEDFLTKNPPDKISIQTFWKSETDAEMALAGIYSRLLNNTFDINQLDWDAISDDFYLFGTYGRIDNIAKGIVEPTTGGVVEAIYQDAYRGISSCNVFLNNIDRTPVSEEKKNAFKAEALFLRSLFYFTLTEFYGGVPFYLTAATLENAFVTQTAKAEIISRLVTDLDFAIAHLPDAAYKGHAVKGSAHALKAKILLHQGKWAEAADAALQVMQSGKFSLSGKYPDLFLAARQDNNPEIIFSARYLNPDRYATEGADMKYGASLALNARQDFVDEFECTDGKPISESPLYRPDSIFKNRDPRLSFTIRHVSEPIVNPDNGMKHVSSVSGLHSPYAVRKYVDPTHLPLSYATRSDQDFVLLRYAEVLLIYAEARNEASGPDQGVYDAVNQVRNRPGVKMPPLPAGLDKEGMRLKIRHERRVELGAEGRRYLDLKRWKTAETVIPSIVDPGGVRRNFDPSRHYVFPFPQSEVDVNTLLRQNPNY</sequence>
<feature type="domain" description="RagB/SusD" evidence="6">
    <location>
        <begin position="255"/>
        <end position="500"/>
    </location>
</feature>
<comment type="subcellular location">
    <subcellularLocation>
        <location evidence="1">Cell outer membrane</location>
    </subcellularLocation>
</comment>
<dbReference type="RefSeq" id="WP_345027920.1">
    <property type="nucleotide sequence ID" value="NZ_BAABEY010000018.1"/>
</dbReference>
<keyword evidence="5" id="KW-0998">Cell outer membrane</keyword>
<dbReference type="PROSITE" id="PS51257">
    <property type="entry name" value="PROKAR_LIPOPROTEIN"/>
    <property type="match status" value="1"/>
</dbReference>
<feature type="domain" description="SusD-like N-terminal" evidence="7">
    <location>
        <begin position="97"/>
        <end position="215"/>
    </location>
</feature>
<evidence type="ECO:0000256" key="4">
    <source>
        <dbReference type="ARBA" id="ARBA00023136"/>
    </source>
</evidence>
<evidence type="ECO:0000313" key="8">
    <source>
        <dbReference type="EMBL" id="GAA4437396.1"/>
    </source>
</evidence>
<dbReference type="Pfam" id="PF07980">
    <property type="entry name" value="SusD_RagB"/>
    <property type="match status" value="1"/>
</dbReference>
<keyword evidence="4" id="KW-0472">Membrane</keyword>
<evidence type="ECO:0000259" key="6">
    <source>
        <dbReference type="Pfam" id="PF07980"/>
    </source>
</evidence>
<evidence type="ECO:0000259" key="7">
    <source>
        <dbReference type="Pfam" id="PF14322"/>
    </source>
</evidence>